<name>A0A1L3ZXD3_9SPHN</name>
<evidence type="ECO:0000313" key="2">
    <source>
        <dbReference type="Proteomes" id="UP000182063"/>
    </source>
</evidence>
<proteinExistence type="predicted"/>
<evidence type="ECO:0000313" key="1">
    <source>
        <dbReference type="EMBL" id="API60275.1"/>
    </source>
</evidence>
<keyword evidence="2" id="KW-1185">Reference proteome</keyword>
<sequence>MFDSFLACSRPFGGGACRAFENFKSWPTLVERQFESMSLAGLAIEQQDHVASLRIDTTVDWGAKLRRSDSAGTVVCVPIAGDFLSILHVVHWIIQSSCGFAMMQYRPLLQSM</sequence>
<organism evidence="1 2">
    <name type="scientific">Tardibacter chloracetimidivorans</name>
    <dbReference type="NCBI Taxonomy" id="1921510"/>
    <lineage>
        <taxon>Bacteria</taxon>
        <taxon>Pseudomonadati</taxon>
        <taxon>Pseudomonadota</taxon>
        <taxon>Alphaproteobacteria</taxon>
        <taxon>Sphingomonadales</taxon>
        <taxon>Sphingomonadaceae</taxon>
        <taxon>Tardibacter</taxon>
    </lineage>
</organism>
<gene>
    <name evidence="1" type="ORF">BSL82_14070</name>
</gene>
<dbReference type="KEGG" id="sphj:BSL82_14070"/>
<accession>A0A1L3ZXD3</accession>
<reference evidence="2" key="1">
    <citation type="submission" date="2016-11" db="EMBL/GenBank/DDBJ databases">
        <title>Complete Genome Sequence of alachlor-degrading Sphingomonas sp. strain JJ-A5.</title>
        <authorList>
            <person name="Lee H."/>
            <person name="Ka J.-O."/>
        </authorList>
    </citation>
    <scope>NUCLEOTIDE SEQUENCE [LARGE SCALE GENOMIC DNA]</scope>
    <source>
        <strain evidence="2">JJ-A5</strain>
    </source>
</reference>
<dbReference type="Proteomes" id="UP000182063">
    <property type="component" value="Chromosome"/>
</dbReference>
<dbReference type="AlphaFoldDB" id="A0A1L3ZXD3"/>
<protein>
    <submittedName>
        <fullName evidence="1">Uncharacterized protein</fullName>
    </submittedName>
</protein>
<dbReference type="EMBL" id="CP018221">
    <property type="protein sequence ID" value="API60275.1"/>
    <property type="molecule type" value="Genomic_DNA"/>
</dbReference>